<dbReference type="Gene3D" id="2.60.120.200">
    <property type="match status" value="1"/>
</dbReference>
<dbReference type="Pfam" id="PF08787">
    <property type="entry name" value="Alginate_lyase2"/>
    <property type="match status" value="1"/>
</dbReference>
<keyword evidence="3" id="KW-0456">Lyase</keyword>
<keyword evidence="4" id="KW-1185">Reference proteome</keyword>
<evidence type="ECO:0000313" key="4">
    <source>
        <dbReference type="Proteomes" id="UP000585050"/>
    </source>
</evidence>
<dbReference type="GO" id="GO:0016829">
    <property type="term" value="F:lyase activity"/>
    <property type="evidence" value="ECO:0007669"/>
    <property type="project" value="UniProtKB-KW"/>
</dbReference>
<organism evidence="3 4">
    <name type="scientific">Flammeovirga agarivorans</name>
    <dbReference type="NCBI Taxonomy" id="2726742"/>
    <lineage>
        <taxon>Bacteria</taxon>
        <taxon>Pseudomonadati</taxon>
        <taxon>Bacteroidota</taxon>
        <taxon>Cytophagia</taxon>
        <taxon>Cytophagales</taxon>
        <taxon>Flammeovirgaceae</taxon>
        <taxon>Flammeovirga</taxon>
    </lineage>
</organism>
<evidence type="ECO:0000256" key="1">
    <source>
        <dbReference type="SAM" id="MobiDB-lite"/>
    </source>
</evidence>
<sequence>MKSTIHFFSFICLFLLFNCAVDDSELEIPPLPEKEETETPEPEVEDEDTTVIDLELLQIIDQGLEMQDFPDWEKVGTISNTEESNGGNNAAKVSSEGDQLSQRIKVNTNVTYEVSAYVKGGINLFVNQDNSLLEDTTVVFDDYEELKLVFTSTEEYITIGAKFYEQEGRIDDFSIAIYSGDSSPIVDQKPTDVIPSLVDWKVTLPVDEDGNDNSAIDHVDNRYNDPLEINDDDLIGYEYRPYFFAENNEVIFRGHCAGTTTKGSKYPRSELRQRVGGGNNYWSVHDEQHLKTKLRVTHLPVVKPEVSMVQIHGPEDEPLRVQYSTGSNGLHIIWNEDNREQTEIDYELGEVLEIEVIVNHGDITCKIKNLDNGQSYEKTWTSIDQTGYFKVGCYTQSSIFLSQFKSEYDESEPLDAYAEVAVQSIELKETY</sequence>
<evidence type="ECO:0000313" key="3">
    <source>
        <dbReference type="EMBL" id="NLR94411.1"/>
    </source>
</evidence>
<reference evidence="3 4" key="1">
    <citation type="submission" date="2020-04" db="EMBL/GenBank/DDBJ databases">
        <title>Flammeovirga sp. SR4, a novel species isolated from seawater.</title>
        <authorList>
            <person name="Wang X."/>
        </authorList>
    </citation>
    <scope>NUCLEOTIDE SEQUENCE [LARGE SCALE GENOMIC DNA]</scope>
    <source>
        <strain evidence="3 4">SR4</strain>
    </source>
</reference>
<dbReference type="EMBL" id="JABAIL010000012">
    <property type="protein sequence ID" value="NLR94411.1"/>
    <property type="molecule type" value="Genomic_DNA"/>
</dbReference>
<dbReference type="RefSeq" id="WP_168885122.1">
    <property type="nucleotide sequence ID" value="NZ_JABAIL010000012.1"/>
</dbReference>
<dbReference type="InterPro" id="IPR013320">
    <property type="entry name" value="ConA-like_dom_sf"/>
</dbReference>
<dbReference type="Gene3D" id="2.60.120.260">
    <property type="entry name" value="Galactose-binding domain-like"/>
    <property type="match status" value="1"/>
</dbReference>
<protein>
    <submittedName>
        <fullName evidence="3">Polysaccharide lyase family 7 protein</fullName>
    </submittedName>
</protein>
<dbReference type="GO" id="GO:0004553">
    <property type="term" value="F:hydrolase activity, hydrolyzing O-glycosyl compounds"/>
    <property type="evidence" value="ECO:0007669"/>
    <property type="project" value="UniProtKB-ARBA"/>
</dbReference>
<gene>
    <name evidence="3" type="ORF">HGP29_24620</name>
</gene>
<feature type="region of interest" description="Disordered" evidence="1">
    <location>
        <begin position="29"/>
        <end position="48"/>
    </location>
</feature>
<evidence type="ECO:0000259" key="2">
    <source>
        <dbReference type="Pfam" id="PF08787"/>
    </source>
</evidence>
<proteinExistence type="predicted"/>
<dbReference type="InterPro" id="IPR014895">
    <property type="entry name" value="Alginate_lyase_2"/>
</dbReference>
<dbReference type="Proteomes" id="UP000585050">
    <property type="component" value="Unassembled WGS sequence"/>
</dbReference>
<dbReference type="GO" id="GO:0005975">
    <property type="term" value="P:carbohydrate metabolic process"/>
    <property type="evidence" value="ECO:0007669"/>
    <property type="project" value="UniProtKB-ARBA"/>
</dbReference>
<feature type="compositionally biased region" description="Acidic residues" evidence="1">
    <location>
        <begin position="35"/>
        <end position="48"/>
    </location>
</feature>
<accession>A0A7X8XYQ0</accession>
<name>A0A7X8XYQ0_9BACT</name>
<dbReference type="SUPFAM" id="SSF49899">
    <property type="entry name" value="Concanavalin A-like lectins/glucanases"/>
    <property type="match status" value="1"/>
</dbReference>
<comment type="caution">
    <text evidence="3">The sequence shown here is derived from an EMBL/GenBank/DDBJ whole genome shotgun (WGS) entry which is preliminary data.</text>
</comment>
<dbReference type="AlphaFoldDB" id="A0A7X8XYQ0"/>
<feature type="domain" description="Alginate lyase 2" evidence="2">
    <location>
        <begin position="198"/>
        <end position="428"/>
    </location>
</feature>